<evidence type="ECO:0000256" key="1">
    <source>
        <dbReference type="SAM" id="MobiDB-lite"/>
    </source>
</evidence>
<feature type="region of interest" description="Disordered" evidence="1">
    <location>
        <begin position="1"/>
        <end position="131"/>
    </location>
</feature>
<dbReference type="AlphaFoldDB" id="A0A9P6UP24"/>
<accession>A0A9P6UP24</accession>
<feature type="compositionally biased region" description="Polar residues" evidence="1">
    <location>
        <begin position="40"/>
        <end position="57"/>
    </location>
</feature>
<feature type="compositionally biased region" description="Basic and acidic residues" evidence="1">
    <location>
        <begin position="95"/>
        <end position="110"/>
    </location>
</feature>
<reference evidence="2" key="1">
    <citation type="journal article" date="2020" name="Fungal Divers.">
        <title>Resolving the Mortierellaceae phylogeny through synthesis of multi-gene phylogenetics and phylogenomics.</title>
        <authorList>
            <person name="Vandepol N."/>
            <person name="Liber J."/>
            <person name="Desiro A."/>
            <person name="Na H."/>
            <person name="Kennedy M."/>
            <person name="Barry K."/>
            <person name="Grigoriev I.V."/>
            <person name="Miller A.N."/>
            <person name="O'Donnell K."/>
            <person name="Stajich J.E."/>
            <person name="Bonito G."/>
        </authorList>
    </citation>
    <scope>NUCLEOTIDE SEQUENCE</scope>
    <source>
        <strain evidence="2">NVP60</strain>
    </source>
</reference>
<dbReference type="Proteomes" id="UP000823405">
    <property type="component" value="Unassembled WGS sequence"/>
</dbReference>
<name>A0A9P6UP24_9FUNG</name>
<gene>
    <name evidence="2" type="ORF">BGZ97_010251</name>
</gene>
<comment type="caution">
    <text evidence="2">The sequence shown here is derived from an EMBL/GenBank/DDBJ whole genome shotgun (WGS) entry which is preliminary data.</text>
</comment>
<feature type="compositionally biased region" description="Basic and acidic residues" evidence="1">
    <location>
        <begin position="77"/>
        <end position="87"/>
    </location>
</feature>
<organism evidence="2 3">
    <name type="scientific">Linnemannia gamsii</name>
    <dbReference type="NCBI Taxonomy" id="64522"/>
    <lineage>
        <taxon>Eukaryota</taxon>
        <taxon>Fungi</taxon>
        <taxon>Fungi incertae sedis</taxon>
        <taxon>Mucoromycota</taxon>
        <taxon>Mortierellomycotina</taxon>
        <taxon>Mortierellomycetes</taxon>
        <taxon>Mortierellales</taxon>
        <taxon>Mortierellaceae</taxon>
        <taxon>Linnemannia</taxon>
    </lineage>
</organism>
<protein>
    <submittedName>
        <fullName evidence="2">Uncharacterized protein</fullName>
    </submittedName>
</protein>
<keyword evidence="3" id="KW-1185">Reference proteome</keyword>
<dbReference type="EMBL" id="JAAAIN010000520">
    <property type="protein sequence ID" value="KAG0313363.1"/>
    <property type="molecule type" value="Genomic_DNA"/>
</dbReference>
<feature type="compositionally biased region" description="Polar residues" evidence="1">
    <location>
        <begin position="1"/>
        <end position="31"/>
    </location>
</feature>
<evidence type="ECO:0000313" key="2">
    <source>
        <dbReference type="EMBL" id="KAG0313363.1"/>
    </source>
</evidence>
<evidence type="ECO:0000313" key="3">
    <source>
        <dbReference type="Proteomes" id="UP000823405"/>
    </source>
</evidence>
<sequence>MNNNHTKPSSYNPSAQQDTPDTVHSRSTAHSTHAFCETFDQATRDLQQQSRSASSGADSKEAMAGSMGGHRHGRSTGAKEENEDSLREANSAVQLDRDTQQSRRGTDDAKQGSSGRDGSWATKPQELPYIE</sequence>
<proteinExistence type="predicted"/>
<dbReference type="OrthoDB" id="2414611at2759"/>